<reference evidence="1" key="1">
    <citation type="journal article" date="2019" name="bioRxiv">
        <title>The Genome of the Zebra Mussel, Dreissena polymorpha: A Resource for Invasive Species Research.</title>
        <authorList>
            <person name="McCartney M.A."/>
            <person name="Auch B."/>
            <person name="Kono T."/>
            <person name="Mallez S."/>
            <person name="Zhang Y."/>
            <person name="Obille A."/>
            <person name="Becker A."/>
            <person name="Abrahante J.E."/>
            <person name="Garbe J."/>
            <person name="Badalamenti J.P."/>
            <person name="Herman A."/>
            <person name="Mangelson H."/>
            <person name="Liachko I."/>
            <person name="Sullivan S."/>
            <person name="Sone E.D."/>
            <person name="Koren S."/>
            <person name="Silverstein K.A.T."/>
            <person name="Beckman K.B."/>
            <person name="Gohl D.M."/>
        </authorList>
    </citation>
    <scope>NUCLEOTIDE SEQUENCE</scope>
    <source>
        <strain evidence="1">Duluth1</strain>
        <tissue evidence="1">Whole animal</tissue>
    </source>
</reference>
<gene>
    <name evidence="1" type="ORF">DPMN_023458</name>
</gene>
<protein>
    <submittedName>
        <fullName evidence="1">Uncharacterized protein</fullName>
    </submittedName>
</protein>
<evidence type="ECO:0000313" key="2">
    <source>
        <dbReference type="Proteomes" id="UP000828390"/>
    </source>
</evidence>
<proteinExistence type="predicted"/>
<sequence length="138" mass="16141">MLELNHQREINQLKYHARTKALGNDLPINLSVTKDDPVYLKRNKKPSYAMNVQKLNEYYEIDNIKVQPPTYYSLSEISKPNIDFHLSTLIKKSEIDSNSATIALDYIFFVQALVKHSEIYFNHRKVRWITSRILDGAV</sequence>
<dbReference type="Proteomes" id="UP000828390">
    <property type="component" value="Unassembled WGS sequence"/>
</dbReference>
<comment type="caution">
    <text evidence="1">The sequence shown here is derived from an EMBL/GenBank/DDBJ whole genome shotgun (WGS) entry which is preliminary data.</text>
</comment>
<evidence type="ECO:0000313" key="1">
    <source>
        <dbReference type="EMBL" id="KAH3860556.1"/>
    </source>
</evidence>
<accession>A0A9D4LMA5</accession>
<organism evidence="1 2">
    <name type="scientific">Dreissena polymorpha</name>
    <name type="common">Zebra mussel</name>
    <name type="synonym">Mytilus polymorpha</name>
    <dbReference type="NCBI Taxonomy" id="45954"/>
    <lineage>
        <taxon>Eukaryota</taxon>
        <taxon>Metazoa</taxon>
        <taxon>Spiralia</taxon>
        <taxon>Lophotrochozoa</taxon>
        <taxon>Mollusca</taxon>
        <taxon>Bivalvia</taxon>
        <taxon>Autobranchia</taxon>
        <taxon>Heteroconchia</taxon>
        <taxon>Euheterodonta</taxon>
        <taxon>Imparidentia</taxon>
        <taxon>Neoheterodontei</taxon>
        <taxon>Myida</taxon>
        <taxon>Dreissenoidea</taxon>
        <taxon>Dreissenidae</taxon>
        <taxon>Dreissena</taxon>
    </lineage>
</organism>
<dbReference type="AlphaFoldDB" id="A0A9D4LMA5"/>
<keyword evidence="2" id="KW-1185">Reference proteome</keyword>
<name>A0A9D4LMA5_DREPO</name>
<dbReference type="EMBL" id="JAIWYP010000002">
    <property type="protein sequence ID" value="KAH3860556.1"/>
    <property type="molecule type" value="Genomic_DNA"/>
</dbReference>
<reference evidence="1" key="2">
    <citation type="submission" date="2020-11" db="EMBL/GenBank/DDBJ databases">
        <authorList>
            <person name="McCartney M.A."/>
            <person name="Auch B."/>
            <person name="Kono T."/>
            <person name="Mallez S."/>
            <person name="Becker A."/>
            <person name="Gohl D.M."/>
            <person name="Silverstein K.A.T."/>
            <person name="Koren S."/>
            <person name="Bechman K.B."/>
            <person name="Herman A."/>
            <person name="Abrahante J.E."/>
            <person name="Garbe J."/>
        </authorList>
    </citation>
    <scope>NUCLEOTIDE SEQUENCE</scope>
    <source>
        <strain evidence="1">Duluth1</strain>
        <tissue evidence="1">Whole animal</tissue>
    </source>
</reference>